<protein>
    <submittedName>
        <fullName evidence="3">Uncharacterized protein</fullName>
    </submittedName>
</protein>
<dbReference type="AlphaFoldDB" id="A0A6A6RN85"/>
<feature type="compositionally biased region" description="Basic and acidic residues" evidence="1">
    <location>
        <begin position="101"/>
        <end position="112"/>
    </location>
</feature>
<name>A0A6A6RN85_9PLEO</name>
<proteinExistence type="predicted"/>
<evidence type="ECO:0000313" key="4">
    <source>
        <dbReference type="Proteomes" id="UP000799753"/>
    </source>
</evidence>
<keyword evidence="2" id="KW-0812">Transmembrane</keyword>
<evidence type="ECO:0000256" key="1">
    <source>
        <dbReference type="SAM" id="MobiDB-lite"/>
    </source>
</evidence>
<feature type="compositionally biased region" description="Basic residues" evidence="1">
    <location>
        <begin position="56"/>
        <end position="68"/>
    </location>
</feature>
<reference evidence="3" key="1">
    <citation type="journal article" date="2020" name="Stud. Mycol.">
        <title>101 Dothideomycetes genomes: a test case for predicting lifestyles and emergence of pathogens.</title>
        <authorList>
            <person name="Haridas S."/>
            <person name="Albert R."/>
            <person name="Binder M."/>
            <person name="Bloem J."/>
            <person name="Labutti K."/>
            <person name="Salamov A."/>
            <person name="Andreopoulos B."/>
            <person name="Baker S."/>
            <person name="Barry K."/>
            <person name="Bills G."/>
            <person name="Bluhm B."/>
            <person name="Cannon C."/>
            <person name="Castanera R."/>
            <person name="Culley D."/>
            <person name="Daum C."/>
            <person name="Ezra D."/>
            <person name="Gonzalez J."/>
            <person name="Henrissat B."/>
            <person name="Kuo A."/>
            <person name="Liang C."/>
            <person name="Lipzen A."/>
            <person name="Lutzoni F."/>
            <person name="Magnuson J."/>
            <person name="Mondo S."/>
            <person name="Nolan M."/>
            <person name="Ohm R."/>
            <person name="Pangilinan J."/>
            <person name="Park H.-J."/>
            <person name="Ramirez L."/>
            <person name="Alfaro M."/>
            <person name="Sun H."/>
            <person name="Tritt A."/>
            <person name="Yoshinaga Y."/>
            <person name="Zwiers L.-H."/>
            <person name="Turgeon B."/>
            <person name="Goodwin S."/>
            <person name="Spatafora J."/>
            <person name="Crous P."/>
            <person name="Grigoriev I."/>
        </authorList>
    </citation>
    <scope>NUCLEOTIDE SEQUENCE</scope>
    <source>
        <strain evidence="3">CBS 473.64</strain>
    </source>
</reference>
<evidence type="ECO:0000313" key="3">
    <source>
        <dbReference type="EMBL" id="KAF2636041.1"/>
    </source>
</evidence>
<accession>A0A6A6RN85</accession>
<sequence>MLFNMGFLRFPSHADLVAELLKLASSVGQFVNGDGGFGDEGASFPILKLEQPQQVVHRHNKRRQHPSPKARMGGDGPGPASQGFPASSETGGDVLDEDDHGDGHDGELGPAKQAKEEKKIIVIVVVVVVVVVAVVAVGFPFV</sequence>
<keyword evidence="4" id="KW-1185">Reference proteome</keyword>
<feature type="region of interest" description="Disordered" evidence="1">
    <location>
        <begin position="52"/>
        <end position="112"/>
    </location>
</feature>
<organism evidence="3 4">
    <name type="scientific">Massarina eburnea CBS 473.64</name>
    <dbReference type="NCBI Taxonomy" id="1395130"/>
    <lineage>
        <taxon>Eukaryota</taxon>
        <taxon>Fungi</taxon>
        <taxon>Dikarya</taxon>
        <taxon>Ascomycota</taxon>
        <taxon>Pezizomycotina</taxon>
        <taxon>Dothideomycetes</taxon>
        <taxon>Pleosporomycetidae</taxon>
        <taxon>Pleosporales</taxon>
        <taxon>Massarineae</taxon>
        <taxon>Massarinaceae</taxon>
        <taxon>Massarina</taxon>
    </lineage>
</organism>
<dbReference type="EMBL" id="MU006801">
    <property type="protein sequence ID" value="KAF2636041.1"/>
    <property type="molecule type" value="Genomic_DNA"/>
</dbReference>
<keyword evidence="2" id="KW-1133">Transmembrane helix</keyword>
<gene>
    <name evidence="3" type="ORF">P280DRAFT_534305</name>
</gene>
<evidence type="ECO:0000256" key="2">
    <source>
        <dbReference type="SAM" id="Phobius"/>
    </source>
</evidence>
<keyword evidence="2" id="KW-0472">Membrane</keyword>
<dbReference type="Proteomes" id="UP000799753">
    <property type="component" value="Unassembled WGS sequence"/>
</dbReference>
<feature type="transmembrane region" description="Helical" evidence="2">
    <location>
        <begin position="120"/>
        <end position="141"/>
    </location>
</feature>